<dbReference type="SUPFAM" id="SSF52096">
    <property type="entry name" value="ClpP/crotonase"/>
    <property type="match status" value="1"/>
</dbReference>
<gene>
    <name evidence="2" type="ORF">E2493_04530</name>
</gene>
<dbReference type="OrthoDB" id="5480566at2"/>
<dbReference type="Gene3D" id="3.90.226.10">
    <property type="entry name" value="2-enoyl-CoA Hydratase, Chain A, domain 1"/>
    <property type="match status" value="1"/>
</dbReference>
<keyword evidence="1" id="KW-0732">Signal</keyword>
<feature type="chain" id="PRO_5021445140" evidence="1">
    <location>
        <begin position="21"/>
        <end position="551"/>
    </location>
</feature>
<evidence type="ECO:0000313" key="2">
    <source>
        <dbReference type="EMBL" id="TFI59463.1"/>
    </source>
</evidence>
<sequence length="551" mass="60444">MKTRQLLAAALLGLAPPALAASRAPQPPAAGEATPRLVGEWEGEADQPRGWPLFLNLRVEERAGRLAGRLSLLGRRLDLARASRSASGIEVATAGADPIVVRARFEGQALVGEAVVDGVSWPLRLRPVPQLPPPRDRLEGWRQDLDTLATRFLAADRSFSPGEAMLFREALDAIRQDLPRLDDAEITTRMAAAVALAGNGHTRLYLLRNRQELRRLPIRLWWFSDGLFVVRAAAAQKDLLGCRVEAIEGLPARNARDRAAPLFAGTSGWIDYKTVYSLTSPETLHGIGLAPDMERIAFRFAGCPAAGVRTLAPLPLARSRAPVEAWWDLSPRFRAPGTDWAHVLDAQAAALPLYLRNEANYWFDETDGILYLQCNRSEQAEGETTEAFGKRLLDALERRRPRAFVLDLRFNTGGSMHYAEALMEALVRRTEGLQRFVIVGRATFSAGMSAALPWRRPGVTFVGEPIAERLDFWAEGGNIPLPYSGYDAHFANGFHSYSPAPCPQGIWCLDRSIDGLDPHVLATTSFADYAAGRDPAISAIAERLRKSAGNP</sequence>
<proteinExistence type="predicted"/>
<dbReference type="InterPro" id="IPR029045">
    <property type="entry name" value="ClpP/crotonase-like_dom_sf"/>
</dbReference>
<reference evidence="2 3" key="1">
    <citation type="submission" date="2019-03" db="EMBL/GenBank/DDBJ databases">
        <title>Genome sequence of Sphingomonas sp. 17J27-24.</title>
        <authorList>
            <person name="Kim M."/>
            <person name="Maeng S."/>
            <person name="Sathiyaraj S."/>
        </authorList>
    </citation>
    <scope>NUCLEOTIDE SEQUENCE [LARGE SCALE GENOMIC DNA]</scope>
    <source>
        <strain evidence="2 3">17J27-24</strain>
    </source>
</reference>
<accession>A0A4Y8ZTW2</accession>
<feature type="signal peptide" evidence="1">
    <location>
        <begin position="1"/>
        <end position="20"/>
    </location>
</feature>
<comment type="caution">
    <text evidence="2">The sequence shown here is derived from an EMBL/GenBank/DDBJ whole genome shotgun (WGS) entry which is preliminary data.</text>
</comment>
<dbReference type="RefSeq" id="WP_135084160.1">
    <property type="nucleotide sequence ID" value="NZ_SPDV01000007.1"/>
</dbReference>
<organism evidence="2 3">
    <name type="scientific">Sphingomonas parva</name>
    <dbReference type="NCBI Taxonomy" id="2555898"/>
    <lineage>
        <taxon>Bacteria</taxon>
        <taxon>Pseudomonadati</taxon>
        <taxon>Pseudomonadota</taxon>
        <taxon>Alphaproteobacteria</taxon>
        <taxon>Sphingomonadales</taxon>
        <taxon>Sphingomonadaceae</taxon>
        <taxon>Sphingomonas</taxon>
    </lineage>
</organism>
<dbReference type="Proteomes" id="UP000298213">
    <property type="component" value="Unassembled WGS sequence"/>
</dbReference>
<keyword evidence="3" id="KW-1185">Reference proteome</keyword>
<dbReference type="AlphaFoldDB" id="A0A4Y8ZTW2"/>
<name>A0A4Y8ZTW2_9SPHN</name>
<evidence type="ECO:0000256" key="1">
    <source>
        <dbReference type="SAM" id="SignalP"/>
    </source>
</evidence>
<evidence type="ECO:0000313" key="3">
    <source>
        <dbReference type="Proteomes" id="UP000298213"/>
    </source>
</evidence>
<protein>
    <submittedName>
        <fullName evidence="2">Uncharacterized protein</fullName>
    </submittedName>
</protein>
<dbReference type="EMBL" id="SPDV01000007">
    <property type="protein sequence ID" value="TFI59463.1"/>
    <property type="molecule type" value="Genomic_DNA"/>
</dbReference>